<dbReference type="Proteomes" id="UP000188605">
    <property type="component" value="Unassembled WGS sequence"/>
</dbReference>
<evidence type="ECO:0000313" key="1">
    <source>
        <dbReference type="EMBL" id="ONI38360.1"/>
    </source>
</evidence>
<accession>A0ACC8X914</accession>
<sequence length="630" mass="73473">MQTMTKRQLDILKMLSINNEYISTKHIAKNFNISERTVRYDLDRIESSLEKIEVKLVRVPKNGNKLVFKNFESKKNLLYQIEQFSNTVLTQEDRISNLEVLLLIENTTINRLATQLEVSQNTIICDLRKVKIDLEKYNLTIETKSYQGTKVKGKEEDIRYAFINIYNKSKYSKENLYKKFDTNVSLIENYIKSVEKELGVKYSKSAIEELQLIIIFSLWRIKKGYFIDCQKEIELKPIFNILKETLCLEIIDFEMYYLAKWFKSAKLINDLTVKSFESEINIVGLKIIKDFEEYLGIKFTQDIEIINSIIIHFNVAIYRLKNNFNIHNPFTAEVRYEIGIIYKITEEILRRYEKELHVVFPSSEIAYMAMHFGALFENLSTEIFNPRVVIICNSGLATSKLLYSRIKIALPNLNVIAVYAVEDLENLLQENTIDLVITTIPLSYKNIKTIEVNPLLSEQDCENIRKFILKKTYQKSNHYLVNRYEQDGGFSVTDIIKEENVQFNLVLIDWREAIKEATVPLIQDKTVEPIYVKDIIKNIEKSGTYMVFIPEIAFVHAKPTHVNKNSISLVTLKNKIQFGDNTSVPIKVIVVLANKTENMNLIKLINILLKENNMEKLKNAKSYIDLTTII</sequence>
<proteinExistence type="predicted"/>
<gene>
    <name evidence="1" type="ORF">AN396_10905</name>
</gene>
<evidence type="ECO:0000313" key="2">
    <source>
        <dbReference type="Proteomes" id="UP000188605"/>
    </source>
</evidence>
<reference evidence="1" key="1">
    <citation type="submission" date="2016-08" db="EMBL/GenBank/DDBJ databases">
        <authorList>
            <person name="Ngugi D.K."/>
            <person name="Miyake S."/>
            <person name="Stingl U."/>
        </authorList>
    </citation>
    <scope>NUCLEOTIDE SEQUENCE</scope>
    <source>
        <strain evidence="1">SCG-B11WGA-EpuloA1</strain>
    </source>
</reference>
<keyword evidence="2" id="KW-1185">Reference proteome</keyword>
<name>A0ACC8X914_9FIRM</name>
<comment type="caution">
    <text evidence="1">The sequence shown here is derived from an EMBL/GenBank/DDBJ whole genome shotgun (WGS) entry which is preliminary data.</text>
</comment>
<protein>
    <submittedName>
        <fullName evidence="1">Uncharacterized protein</fullName>
    </submittedName>
</protein>
<organism evidence="1 2">
    <name type="scientific">Candidatus Epulonipiscium fishelsonii</name>
    <dbReference type="NCBI Taxonomy" id="77094"/>
    <lineage>
        <taxon>Bacteria</taxon>
        <taxon>Bacillati</taxon>
        <taxon>Bacillota</taxon>
        <taxon>Clostridia</taxon>
        <taxon>Lachnospirales</taxon>
        <taxon>Lachnospiraceae</taxon>
        <taxon>Candidatus Epulonipiscium</taxon>
    </lineage>
</organism>
<dbReference type="EMBL" id="LJDB01000089">
    <property type="protein sequence ID" value="ONI38360.1"/>
    <property type="molecule type" value="Genomic_DNA"/>
</dbReference>